<dbReference type="SUPFAM" id="SSF55874">
    <property type="entry name" value="ATPase domain of HSP90 chaperone/DNA topoisomerase II/histidine kinase"/>
    <property type="match status" value="1"/>
</dbReference>
<feature type="transmembrane region" description="Helical" evidence="1">
    <location>
        <begin position="84"/>
        <end position="108"/>
    </location>
</feature>
<evidence type="ECO:0000259" key="2">
    <source>
        <dbReference type="Pfam" id="PF06580"/>
    </source>
</evidence>
<keyword evidence="1" id="KW-1133">Transmembrane helix</keyword>
<dbReference type="Gene3D" id="3.30.565.10">
    <property type="entry name" value="Histidine kinase-like ATPase, C-terminal domain"/>
    <property type="match status" value="1"/>
</dbReference>
<reference evidence="3 4" key="1">
    <citation type="submission" date="2019-07" db="EMBL/GenBank/DDBJ databases">
        <title>Whole genome shotgun sequence of Thiobacillus plumbophilus NBRC 107929.</title>
        <authorList>
            <person name="Hosoyama A."/>
            <person name="Uohara A."/>
            <person name="Ohji S."/>
            <person name="Ichikawa N."/>
        </authorList>
    </citation>
    <scope>NUCLEOTIDE SEQUENCE [LARGE SCALE GENOMIC DNA]</scope>
    <source>
        <strain evidence="3 4">NBRC 107929</strain>
    </source>
</reference>
<dbReference type="InterPro" id="IPR010559">
    <property type="entry name" value="Sig_transdc_His_kin_internal"/>
</dbReference>
<feature type="transmembrane region" description="Helical" evidence="1">
    <location>
        <begin position="120"/>
        <end position="136"/>
    </location>
</feature>
<dbReference type="GO" id="GO:0000155">
    <property type="term" value="F:phosphorelay sensor kinase activity"/>
    <property type="evidence" value="ECO:0007669"/>
    <property type="project" value="InterPro"/>
</dbReference>
<keyword evidence="4" id="KW-1185">Reference proteome</keyword>
<dbReference type="Proteomes" id="UP000321337">
    <property type="component" value="Unassembled WGS sequence"/>
</dbReference>
<dbReference type="GO" id="GO:0016020">
    <property type="term" value="C:membrane"/>
    <property type="evidence" value="ECO:0007669"/>
    <property type="project" value="InterPro"/>
</dbReference>
<accession>A0A512L9F5</accession>
<dbReference type="OrthoDB" id="2514702at2"/>
<feature type="transmembrane region" description="Helical" evidence="1">
    <location>
        <begin position="47"/>
        <end position="72"/>
    </location>
</feature>
<organism evidence="3 4">
    <name type="scientific">Sulfuriferula plumbiphila</name>
    <dbReference type="NCBI Taxonomy" id="171865"/>
    <lineage>
        <taxon>Bacteria</taxon>
        <taxon>Pseudomonadati</taxon>
        <taxon>Pseudomonadota</taxon>
        <taxon>Betaproteobacteria</taxon>
        <taxon>Nitrosomonadales</taxon>
        <taxon>Sulfuricellaceae</taxon>
        <taxon>Sulfuriferula</taxon>
    </lineage>
</organism>
<sequence length="339" mass="37490">MPKPTTSDYPAQLPDFCNLGVTLRILAGVEGLTLAAAWLRADALEDVWHLFVEQSVVVQPALLVMLALLCLGKPWLLRLSYKKGVVAVLLLALASHAGVTGMMGRLFADTMLSSFGVRDTVNVILVTGLLLGYFYLRGRALSPALSEARLQALQARIRPHFLFNSLNAVLSLVRSEPRRAERALENLADLFRVLMADNRQLVPLASEVALCKQYLELEALRLGERLQVVWHIDKMPGEALIPPLVLQPLVENAVYHGIEPASQPGEISINLYCNDGQVHLVISNPYQREGRHHGGNKMAMGNIKSRLMLHFDVEASLKTQVRDAAYQVHITLPYRAAAK</sequence>
<feature type="transmembrane region" description="Helical" evidence="1">
    <location>
        <begin position="21"/>
        <end position="41"/>
    </location>
</feature>
<dbReference type="PANTHER" id="PTHR34220">
    <property type="entry name" value="SENSOR HISTIDINE KINASE YPDA"/>
    <property type="match status" value="1"/>
</dbReference>
<dbReference type="RefSeq" id="WP_147073793.1">
    <property type="nucleotide sequence ID" value="NZ_AP021884.1"/>
</dbReference>
<proteinExistence type="predicted"/>
<dbReference type="InterPro" id="IPR036890">
    <property type="entry name" value="HATPase_C_sf"/>
</dbReference>
<evidence type="ECO:0000256" key="1">
    <source>
        <dbReference type="SAM" id="Phobius"/>
    </source>
</evidence>
<name>A0A512L9F5_9PROT</name>
<protein>
    <submittedName>
        <fullName evidence="3">Alginate O-acetyltransferase</fullName>
    </submittedName>
</protein>
<keyword evidence="3" id="KW-0808">Transferase</keyword>
<keyword evidence="1" id="KW-0472">Membrane</keyword>
<gene>
    <name evidence="3" type="ORF">TPL01_22460</name>
</gene>
<dbReference type="Pfam" id="PF06580">
    <property type="entry name" value="His_kinase"/>
    <property type="match status" value="1"/>
</dbReference>
<feature type="domain" description="Signal transduction histidine kinase internal region" evidence="2">
    <location>
        <begin position="148"/>
        <end position="226"/>
    </location>
</feature>
<comment type="caution">
    <text evidence="3">The sequence shown here is derived from an EMBL/GenBank/DDBJ whole genome shotgun (WGS) entry which is preliminary data.</text>
</comment>
<keyword evidence="1" id="KW-0812">Transmembrane</keyword>
<evidence type="ECO:0000313" key="4">
    <source>
        <dbReference type="Proteomes" id="UP000321337"/>
    </source>
</evidence>
<evidence type="ECO:0000313" key="3">
    <source>
        <dbReference type="EMBL" id="GEP31108.1"/>
    </source>
</evidence>
<dbReference type="EMBL" id="BKAD01000024">
    <property type="protein sequence ID" value="GEP31108.1"/>
    <property type="molecule type" value="Genomic_DNA"/>
</dbReference>
<dbReference type="AlphaFoldDB" id="A0A512L9F5"/>
<dbReference type="InterPro" id="IPR050640">
    <property type="entry name" value="Bact_2-comp_sensor_kinase"/>
</dbReference>
<dbReference type="PANTHER" id="PTHR34220:SF7">
    <property type="entry name" value="SENSOR HISTIDINE KINASE YPDA"/>
    <property type="match status" value="1"/>
</dbReference>